<gene>
    <name evidence="3" type="ORF">H9932_00690</name>
</gene>
<proteinExistence type="predicted"/>
<dbReference type="InterPro" id="IPR019051">
    <property type="entry name" value="Trp_biosyn_TM_oprn/chp"/>
</dbReference>
<dbReference type="Pfam" id="PF09534">
    <property type="entry name" value="Trp_oprn_chp"/>
    <property type="match status" value="1"/>
</dbReference>
<keyword evidence="2" id="KW-0472">Membrane</keyword>
<feature type="transmembrane region" description="Helical" evidence="2">
    <location>
        <begin position="165"/>
        <end position="188"/>
    </location>
</feature>
<feature type="transmembrane region" description="Helical" evidence="2">
    <location>
        <begin position="48"/>
        <end position="69"/>
    </location>
</feature>
<feature type="compositionally biased region" description="Low complexity" evidence="1">
    <location>
        <begin position="208"/>
        <end position="218"/>
    </location>
</feature>
<name>A0A9D2PYL6_9MICO</name>
<dbReference type="AlphaFoldDB" id="A0A9D2PYL6"/>
<evidence type="ECO:0000256" key="2">
    <source>
        <dbReference type="SAM" id="Phobius"/>
    </source>
</evidence>
<feature type="compositionally biased region" description="Low complexity" evidence="1">
    <location>
        <begin position="232"/>
        <end position="245"/>
    </location>
</feature>
<feature type="compositionally biased region" description="Basic and acidic residues" evidence="1">
    <location>
        <begin position="1"/>
        <end position="10"/>
    </location>
</feature>
<keyword evidence="2" id="KW-1133">Transmembrane helix</keyword>
<dbReference type="EMBL" id="DWWC01000015">
    <property type="protein sequence ID" value="HJC68181.1"/>
    <property type="molecule type" value="Genomic_DNA"/>
</dbReference>
<dbReference type="Proteomes" id="UP000823854">
    <property type="component" value="Unassembled WGS sequence"/>
</dbReference>
<reference evidence="3" key="1">
    <citation type="journal article" date="2021" name="PeerJ">
        <title>Extensive microbial diversity within the chicken gut microbiome revealed by metagenomics and culture.</title>
        <authorList>
            <person name="Gilroy R."/>
            <person name="Ravi A."/>
            <person name="Getino M."/>
            <person name="Pursley I."/>
            <person name="Horton D.L."/>
            <person name="Alikhan N.F."/>
            <person name="Baker D."/>
            <person name="Gharbi K."/>
            <person name="Hall N."/>
            <person name="Watson M."/>
            <person name="Adriaenssens E.M."/>
            <person name="Foster-Nyarko E."/>
            <person name="Jarju S."/>
            <person name="Secka A."/>
            <person name="Antonio M."/>
            <person name="Oren A."/>
            <person name="Chaudhuri R.R."/>
            <person name="La Ragione R."/>
            <person name="Hildebrand F."/>
            <person name="Pallen M.J."/>
        </authorList>
    </citation>
    <scope>NUCLEOTIDE SEQUENCE</scope>
    <source>
        <strain evidence="3">CHK130-7132</strain>
    </source>
</reference>
<feature type="region of interest" description="Disordered" evidence="1">
    <location>
        <begin position="1"/>
        <end position="40"/>
    </location>
</feature>
<reference evidence="3" key="2">
    <citation type="submission" date="2021-04" db="EMBL/GenBank/DDBJ databases">
        <authorList>
            <person name="Gilroy R."/>
        </authorList>
    </citation>
    <scope>NUCLEOTIDE SEQUENCE</scope>
    <source>
        <strain evidence="3">CHK130-7132</strain>
    </source>
</reference>
<feature type="compositionally biased region" description="Basic and acidic residues" evidence="1">
    <location>
        <begin position="248"/>
        <end position="258"/>
    </location>
</feature>
<feature type="region of interest" description="Disordered" evidence="1">
    <location>
        <begin position="208"/>
        <end position="258"/>
    </location>
</feature>
<evidence type="ECO:0000256" key="1">
    <source>
        <dbReference type="SAM" id="MobiDB-lite"/>
    </source>
</evidence>
<comment type="caution">
    <text evidence="3">The sequence shown here is derived from an EMBL/GenBank/DDBJ whole genome shotgun (WGS) entry which is preliminary data.</text>
</comment>
<accession>A0A9D2PYL6</accession>
<organism evidence="3 4">
    <name type="scientific">Candidatus Brachybacterium intestinipullorum</name>
    <dbReference type="NCBI Taxonomy" id="2838512"/>
    <lineage>
        <taxon>Bacteria</taxon>
        <taxon>Bacillati</taxon>
        <taxon>Actinomycetota</taxon>
        <taxon>Actinomycetes</taxon>
        <taxon>Micrococcales</taxon>
        <taxon>Dermabacteraceae</taxon>
        <taxon>Brachybacterium</taxon>
    </lineage>
</organism>
<sequence length="258" mass="25277">MSEQHDRHDTPGTGDPVEAAGAAPSGAQEPDAPSAAGARRPRLARRTVVLTGLVAAGALAATTRATWVQASAPDLAGTSQDIAVSGADAAPAVLALALAALAAALATSLSSRWVRFLTGPVLIAAGLGAGLSALGPARAPEQAARSAVAESTGVVGAGVSAAATVWPLLCLVPALAVVLTGVIVLAVGRSWPVGSRYRSAAVTAAADPAEDPAAAWDALTRGEDPSLEDADGAAPGDEPAAAPETGPDDERPEPPAPR</sequence>
<evidence type="ECO:0000313" key="4">
    <source>
        <dbReference type="Proteomes" id="UP000823854"/>
    </source>
</evidence>
<feature type="transmembrane region" description="Helical" evidence="2">
    <location>
        <begin position="116"/>
        <end position="135"/>
    </location>
</feature>
<evidence type="ECO:0000313" key="3">
    <source>
        <dbReference type="EMBL" id="HJC68181.1"/>
    </source>
</evidence>
<feature type="transmembrane region" description="Helical" evidence="2">
    <location>
        <begin position="89"/>
        <end position="109"/>
    </location>
</feature>
<protein>
    <submittedName>
        <fullName evidence="3">Trp biosynthesis-associated membrane protein</fullName>
    </submittedName>
</protein>
<keyword evidence="2" id="KW-0812">Transmembrane</keyword>